<feature type="region of interest" description="Disordered" evidence="1">
    <location>
        <begin position="318"/>
        <end position="374"/>
    </location>
</feature>
<feature type="region of interest" description="Disordered" evidence="1">
    <location>
        <begin position="281"/>
        <end position="302"/>
    </location>
</feature>
<feature type="region of interest" description="Disordered" evidence="1">
    <location>
        <begin position="122"/>
        <end position="154"/>
    </location>
</feature>
<gene>
    <name evidence="3" type="ORF">FA13DRAFT_1709457</name>
</gene>
<dbReference type="Pfam" id="PF18758">
    <property type="entry name" value="KDZ"/>
    <property type="match status" value="1"/>
</dbReference>
<dbReference type="Proteomes" id="UP000298030">
    <property type="component" value="Unassembled WGS sequence"/>
</dbReference>
<feature type="compositionally biased region" description="Pro residues" evidence="1">
    <location>
        <begin position="1"/>
        <end position="10"/>
    </location>
</feature>
<feature type="compositionally biased region" description="Basic residues" evidence="1">
    <location>
        <begin position="363"/>
        <end position="372"/>
    </location>
</feature>
<proteinExistence type="predicted"/>
<dbReference type="AlphaFoldDB" id="A0A4Y7TDK2"/>
<organism evidence="3 4">
    <name type="scientific">Coprinellus micaceus</name>
    <name type="common">Glistening ink-cap mushroom</name>
    <name type="synonym">Coprinus micaceus</name>
    <dbReference type="NCBI Taxonomy" id="71717"/>
    <lineage>
        <taxon>Eukaryota</taxon>
        <taxon>Fungi</taxon>
        <taxon>Dikarya</taxon>
        <taxon>Basidiomycota</taxon>
        <taxon>Agaricomycotina</taxon>
        <taxon>Agaricomycetes</taxon>
        <taxon>Agaricomycetidae</taxon>
        <taxon>Agaricales</taxon>
        <taxon>Agaricineae</taxon>
        <taxon>Psathyrellaceae</taxon>
        <taxon>Coprinellus</taxon>
    </lineage>
</organism>
<evidence type="ECO:0000313" key="3">
    <source>
        <dbReference type="EMBL" id="TEB32018.1"/>
    </source>
</evidence>
<name>A0A4Y7TDK2_COPMI</name>
<feature type="compositionally biased region" description="Basic and acidic residues" evidence="1">
    <location>
        <begin position="960"/>
        <end position="972"/>
    </location>
</feature>
<feature type="compositionally biased region" description="Low complexity" evidence="1">
    <location>
        <begin position="64"/>
        <end position="83"/>
    </location>
</feature>
<feature type="region of interest" description="Disordered" evidence="1">
    <location>
        <begin position="960"/>
        <end position="987"/>
    </location>
</feature>
<reference evidence="3 4" key="1">
    <citation type="journal article" date="2019" name="Nat. Ecol. Evol.">
        <title>Megaphylogeny resolves global patterns of mushroom evolution.</title>
        <authorList>
            <person name="Varga T."/>
            <person name="Krizsan K."/>
            <person name="Foldi C."/>
            <person name="Dima B."/>
            <person name="Sanchez-Garcia M."/>
            <person name="Sanchez-Ramirez S."/>
            <person name="Szollosi G.J."/>
            <person name="Szarkandi J.G."/>
            <person name="Papp V."/>
            <person name="Albert L."/>
            <person name="Andreopoulos W."/>
            <person name="Angelini C."/>
            <person name="Antonin V."/>
            <person name="Barry K.W."/>
            <person name="Bougher N.L."/>
            <person name="Buchanan P."/>
            <person name="Buyck B."/>
            <person name="Bense V."/>
            <person name="Catcheside P."/>
            <person name="Chovatia M."/>
            <person name="Cooper J."/>
            <person name="Damon W."/>
            <person name="Desjardin D."/>
            <person name="Finy P."/>
            <person name="Geml J."/>
            <person name="Haridas S."/>
            <person name="Hughes K."/>
            <person name="Justo A."/>
            <person name="Karasinski D."/>
            <person name="Kautmanova I."/>
            <person name="Kiss B."/>
            <person name="Kocsube S."/>
            <person name="Kotiranta H."/>
            <person name="LaButti K.M."/>
            <person name="Lechner B.E."/>
            <person name="Liimatainen K."/>
            <person name="Lipzen A."/>
            <person name="Lukacs Z."/>
            <person name="Mihaltcheva S."/>
            <person name="Morgado L.N."/>
            <person name="Niskanen T."/>
            <person name="Noordeloos M.E."/>
            <person name="Ohm R.A."/>
            <person name="Ortiz-Santana B."/>
            <person name="Ovrebo C."/>
            <person name="Racz N."/>
            <person name="Riley R."/>
            <person name="Savchenko A."/>
            <person name="Shiryaev A."/>
            <person name="Soop K."/>
            <person name="Spirin V."/>
            <person name="Szebenyi C."/>
            <person name="Tomsovsky M."/>
            <person name="Tulloss R.E."/>
            <person name="Uehling J."/>
            <person name="Grigoriev I.V."/>
            <person name="Vagvolgyi C."/>
            <person name="Papp T."/>
            <person name="Martin F.M."/>
            <person name="Miettinen O."/>
            <person name="Hibbett D.S."/>
            <person name="Nagy L.G."/>
        </authorList>
    </citation>
    <scope>NUCLEOTIDE SEQUENCE [LARGE SCALE GENOMIC DNA]</scope>
    <source>
        <strain evidence="3 4">FP101781</strain>
    </source>
</reference>
<keyword evidence="4" id="KW-1185">Reference proteome</keyword>
<dbReference type="OrthoDB" id="2804062at2759"/>
<feature type="domain" description="CxC2-like cysteine cluster KDZ transposase-associated" evidence="2">
    <location>
        <begin position="482"/>
        <end position="587"/>
    </location>
</feature>
<accession>A0A4Y7TDK2</accession>
<feature type="compositionally biased region" description="Polar residues" evidence="1">
    <location>
        <begin position="36"/>
        <end position="46"/>
    </location>
</feature>
<evidence type="ECO:0000256" key="1">
    <source>
        <dbReference type="SAM" id="MobiDB-lite"/>
    </source>
</evidence>
<protein>
    <recommendedName>
        <fullName evidence="2">CxC2-like cysteine cluster KDZ transposase-associated domain-containing protein</fullName>
    </recommendedName>
</protein>
<feature type="region of interest" description="Disordered" evidence="1">
    <location>
        <begin position="1"/>
        <end position="89"/>
    </location>
</feature>
<comment type="caution">
    <text evidence="3">The sequence shown here is derived from an EMBL/GenBank/DDBJ whole genome shotgun (WGS) entry which is preliminary data.</text>
</comment>
<feature type="compositionally biased region" description="Polar residues" evidence="1">
    <location>
        <begin position="318"/>
        <end position="362"/>
    </location>
</feature>
<dbReference type="STRING" id="71717.A0A4Y7TDK2"/>
<dbReference type="PANTHER" id="PTHR33096">
    <property type="entry name" value="CXC2 DOMAIN-CONTAINING PROTEIN"/>
    <property type="match status" value="1"/>
</dbReference>
<sequence length="1159" mass="128693">MIDRGPPPPVNYTTKPGAQAFDASGGTGVLGARSGQKLQSSVQGHSPSRPAHAPAYTPQGWQKTSTQRSSLRSSSSTPTTPTRNRQMRPNIAHLPAAGSITVHAHEVHIHCSASPVGTLPVYTVPDTPSPPSSPSLPGSPLLPSPSPSPPPPVDPELWLCNQVVRPDSPEARGTKFYIVTSGRVCGIFSEWIFVEQSVRDYKSKGAAWQSKTNYTQALQLWRRARNGAKVIGRVDGDEDDSSPLVILLDSLAVVTQTYAMTKGKRKLSDAAIQPRKRAANAASSFRCSTAQPTTSGKAATTKSRIVFMNSKAKENRTFSTSIRLGQQVNGSNMGNSNLCDDETSQQASDTTNEASSDTNSKKSPPKNKRRTRAYGNRARLQEWLPYRYLFLDELLRRDSFCDSEKTDTCTSCNATDCKLYRCTTCGDGLHVVCDACIVEKHWNLPLHTIEVGVLILSADAFDNRLLALRQQWNGKFFDKATLIDLGLEVHLGHGGRTCPNPKNGPKDFRVFDTSGVHRVSIFYCGCTPLTKEQRLQQLLRAGWFPGTVTRPQTVFTMDLLDMFHELTLQSKTTLYDFYHTIIQRADKLQLGKIPDGTGQSRCNNLQRVFRIYRALILLKQGARGHSPNGIDSTKAGELALECPACPHPGKNLPDNWATATTLAFLYTLFVALDANFKLKGKACRLQDIELMPGWAFCVEDGPYQDHLQNYKDEKESEHDAIMRAAIRHTPGYDVTGAGVVICSRHGLIRPNGVGDLQKGERRSRYCNMDYIILSALVAAAVLRIVITYDIACQWHRNLPSQVERYPEHMRISPDVNVQCAVLSWHLNGHGPTCQTDFALAYKEGMGRTCGDEIEGSFLHTNSLGSSFREMAPAGRHEALNGTYSGYNLLKILVNAISMKAKHTANYLKLTSSFNEEDLKIVETWTAEIVAWEADKSKRNPYKEPEMSTTLQDVRLELTKEEAEEKKTADKAKARGQRGNAVETGQIDDSEPVQSLSSFIVQGLEIEEQQRVLALEKKGAKSNSTSKQQTDVIDKCNTLYRRILNWRKVQLSHQPNLVSLISTTTEEGGESAMSNPESIPLHLPSGVMADNKLRVCPKVSDVEQRLRIAQADDALSEIRRLRRIVTWLWQFKSLQLSGEGNRPNTRLRVTHTRLQNRIMR</sequence>
<evidence type="ECO:0000313" key="4">
    <source>
        <dbReference type="Proteomes" id="UP000298030"/>
    </source>
</evidence>
<feature type="compositionally biased region" description="Pro residues" evidence="1">
    <location>
        <begin position="140"/>
        <end position="154"/>
    </location>
</feature>
<dbReference type="EMBL" id="QPFP01000017">
    <property type="protein sequence ID" value="TEB32018.1"/>
    <property type="molecule type" value="Genomic_DNA"/>
</dbReference>
<dbReference type="Pfam" id="PF18803">
    <property type="entry name" value="CxC2"/>
    <property type="match status" value="1"/>
</dbReference>
<evidence type="ECO:0000259" key="2">
    <source>
        <dbReference type="Pfam" id="PF18803"/>
    </source>
</evidence>
<dbReference type="PANTHER" id="PTHR33096:SF1">
    <property type="entry name" value="CXC1-LIKE CYSTEINE CLUSTER ASSOCIATED WITH KDZ TRANSPOSASES DOMAIN-CONTAINING PROTEIN"/>
    <property type="match status" value="1"/>
</dbReference>
<dbReference type="InterPro" id="IPR040521">
    <property type="entry name" value="KDZ"/>
</dbReference>
<dbReference type="InterPro" id="IPR041457">
    <property type="entry name" value="CxC2_KDZ-assoc"/>
</dbReference>